<evidence type="ECO:0000313" key="13">
    <source>
        <dbReference type="Proteomes" id="UP001224775"/>
    </source>
</evidence>
<gene>
    <name evidence="12" type="ORF">QTG54_001871</name>
</gene>
<evidence type="ECO:0000256" key="5">
    <source>
        <dbReference type="ARBA" id="ARBA00022806"/>
    </source>
</evidence>
<dbReference type="PANTHER" id="PTHR18934:SF99">
    <property type="entry name" value="ATP-DEPENDENT RNA HELICASE DHX37-RELATED"/>
    <property type="match status" value="1"/>
</dbReference>
<keyword evidence="13" id="KW-1185">Reference proteome</keyword>
<dbReference type="Pfam" id="PF23362">
    <property type="entry name" value="DHX37_C"/>
    <property type="match status" value="1"/>
</dbReference>
<dbReference type="GO" id="GO:0016787">
    <property type="term" value="F:hydrolase activity"/>
    <property type="evidence" value="ECO:0007669"/>
    <property type="project" value="UniProtKB-KW"/>
</dbReference>
<dbReference type="Gene3D" id="1.20.120.1080">
    <property type="match status" value="1"/>
</dbReference>
<dbReference type="GO" id="GO:0003723">
    <property type="term" value="F:RNA binding"/>
    <property type="evidence" value="ECO:0007669"/>
    <property type="project" value="TreeGrafter"/>
</dbReference>
<dbReference type="InterPro" id="IPR027417">
    <property type="entry name" value="P-loop_NTPase"/>
</dbReference>
<feature type="compositionally biased region" description="Acidic residues" evidence="9">
    <location>
        <begin position="770"/>
        <end position="787"/>
    </location>
</feature>
<dbReference type="EMBL" id="JATAAI010000002">
    <property type="protein sequence ID" value="KAK1747908.1"/>
    <property type="molecule type" value="Genomic_DNA"/>
</dbReference>
<evidence type="ECO:0000256" key="2">
    <source>
        <dbReference type="ARBA" id="ARBA00012552"/>
    </source>
</evidence>
<dbReference type="Pfam" id="PF00271">
    <property type="entry name" value="Helicase_C"/>
    <property type="match status" value="1"/>
</dbReference>
<dbReference type="EC" id="3.6.4.13" evidence="2"/>
<dbReference type="CDD" id="cd18791">
    <property type="entry name" value="SF2_C_RHA"/>
    <property type="match status" value="1"/>
</dbReference>
<dbReference type="Pfam" id="PF21010">
    <property type="entry name" value="HA2_C"/>
    <property type="match status" value="1"/>
</dbReference>
<feature type="compositionally biased region" description="Basic and acidic residues" evidence="9">
    <location>
        <begin position="1047"/>
        <end position="1058"/>
    </location>
</feature>
<feature type="domain" description="Helicase C-terminal" evidence="11">
    <location>
        <begin position="763"/>
        <end position="932"/>
    </location>
</feature>
<dbReference type="SUPFAM" id="SSF52540">
    <property type="entry name" value="P-loop containing nucleoside triphosphate hydrolases"/>
    <property type="match status" value="1"/>
</dbReference>
<feature type="region of interest" description="Disordered" evidence="9">
    <location>
        <begin position="1"/>
        <end position="36"/>
    </location>
</feature>
<dbReference type="InterPro" id="IPR011545">
    <property type="entry name" value="DEAD/DEAH_box_helicase_dom"/>
</dbReference>
<dbReference type="Pfam" id="PF07717">
    <property type="entry name" value="OB_NTP_bind"/>
    <property type="match status" value="1"/>
</dbReference>
<dbReference type="PROSITE" id="PS00690">
    <property type="entry name" value="DEAH_ATP_HELICASE"/>
    <property type="match status" value="1"/>
</dbReference>
<dbReference type="InterPro" id="IPR007502">
    <property type="entry name" value="Helicase-assoc_dom"/>
</dbReference>
<feature type="compositionally biased region" description="Polar residues" evidence="9">
    <location>
        <begin position="175"/>
        <end position="189"/>
    </location>
</feature>
<evidence type="ECO:0000256" key="9">
    <source>
        <dbReference type="SAM" id="MobiDB-lite"/>
    </source>
</evidence>
<protein>
    <recommendedName>
        <fullName evidence="2">RNA helicase</fullName>
        <ecNumber evidence="2">3.6.4.13</ecNumber>
    </recommendedName>
</protein>
<evidence type="ECO:0000256" key="3">
    <source>
        <dbReference type="ARBA" id="ARBA00022741"/>
    </source>
</evidence>
<feature type="region of interest" description="Disordered" evidence="9">
    <location>
        <begin position="50"/>
        <end position="90"/>
    </location>
</feature>
<dbReference type="SMART" id="SM00487">
    <property type="entry name" value="DEXDc"/>
    <property type="match status" value="1"/>
</dbReference>
<dbReference type="Gene3D" id="3.40.50.300">
    <property type="entry name" value="P-loop containing nucleotide triphosphate hydrolases"/>
    <property type="match status" value="2"/>
</dbReference>
<evidence type="ECO:0000259" key="11">
    <source>
        <dbReference type="PROSITE" id="PS51194"/>
    </source>
</evidence>
<dbReference type="InterPro" id="IPR002464">
    <property type="entry name" value="DNA/RNA_helicase_DEAH_CS"/>
</dbReference>
<evidence type="ECO:0000256" key="8">
    <source>
        <dbReference type="SAM" id="Coils"/>
    </source>
</evidence>
<dbReference type="GO" id="GO:0000462">
    <property type="term" value="P:maturation of SSU-rRNA from tricistronic rRNA transcript (SSU-rRNA, 5.8S rRNA, LSU-rRNA)"/>
    <property type="evidence" value="ECO:0007669"/>
    <property type="project" value="TreeGrafter"/>
</dbReference>
<keyword evidence="8" id="KW-0175">Coiled coil</keyword>
<feature type="compositionally biased region" description="Basic and acidic residues" evidence="9">
    <location>
        <begin position="304"/>
        <end position="314"/>
    </location>
</feature>
<feature type="compositionally biased region" description="Polar residues" evidence="9">
    <location>
        <begin position="325"/>
        <end position="335"/>
    </location>
</feature>
<dbReference type="InterPro" id="IPR001650">
    <property type="entry name" value="Helicase_C-like"/>
</dbReference>
<organism evidence="12 13">
    <name type="scientific">Skeletonema marinoi</name>
    <dbReference type="NCBI Taxonomy" id="267567"/>
    <lineage>
        <taxon>Eukaryota</taxon>
        <taxon>Sar</taxon>
        <taxon>Stramenopiles</taxon>
        <taxon>Ochrophyta</taxon>
        <taxon>Bacillariophyta</taxon>
        <taxon>Coscinodiscophyceae</taxon>
        <taxon>Thalassiosirophycidae</taxon>
        <taxon>Thalassiosirales</taxon>
        <taxon>Skeletonemataceae</taxon>
        <taxon>Skeletonema</taxon>
        <taxon>Skeletonema marinoi-dohrnii complex</taxon>
    </lineage>
</organism>
<feature type="coiled-coil region" evidence="8">
    <location>
        <begin position="378"/>
        <end position="405"/>
    </location>
</feature>
<dbReference type="GO" id="GO:0005730">
    <property type="term" value="C:nucleolus"/>
    <property type="evidence" value="ECO:0007669"/>
    <property type="project" value="TreeGrafter"/>
</dbReference>
<keyword evidence="6" id="KW-0067">ATP-binding</keyword>
<feature type="region of interest" description="Disordered" evidence="9">
    <location>
        <begin position="255"/>
        <end position="359"/>
    </location>
</feature>
<dbReference type="Pfam" id="PF00270">
    <property type="entry name" value="DEAD"/>
    <property type="match status" value="1"/>
</dbReference>
<dbReference type="SMART" id="SM00490">
    <property type="entry name" value="HELICc"/>
    <property type="match status" value="1"/>
</dbReference>
<dbReference type="GO" id="GO:0005524">
    <property type="term" value="F:ATP binding"/>
    <property type="evidence" value="ECO:0007669"/>
    <property type="project" value="UniProtKB-KW"/>
</dbReference>
<keyword evidence="3" id="KW-0547">Nucleotide-binding</keyword>
<evidence type="ECO:0000256" key="4">
    <source>
        <dbReference type="ARBA" id="ARBA00022801"/>
    </source>
</evidence>
<proteinExistence type="inferred from homology"/>
<evidence type="ECO:0000313" key="12">
    <source>
        <dbReference type="EMBL" id="KAK1747908.1"/>
    </source>
</evidence>
<keyword evidence="5" id="KW-0347">Helicase</keyword>
<evidence type="ECO:0000259" key="10">
    <source>
        <dbReference type="PROSITE" id="PS51192"/>
    </source>
</evidence>
<dbReference type="InterPro" id="IPR014001">
    <property type="entry name" value="Helicase_ATP-bd"/>
</dbReference>
<evidence type="ECO:0000256" key="7">
    <source>
        <dbReference type="ARBA" id="ARBA00047984"/>
    </source>
</evidence>
<comment type="caution">
    <text evidence="12">The sequence shown here is derived from an EMBL/GenBank/DDBJ whole genome shotgun (WGS) entry which is preliminary data.</text>
</comment>
<feature type="compositionally biased region" description="Basic residues" evidence="9">
    <location>
        <begin position="279"/>
        <end position="292"/>
    </location>
</feature>
<dbReference type="GO" id="GO:0003724">
    <property type="term" value="F:RNA helicase activity"/>
    <property type="evidence" value="ECO:0007669"/>
    <property type="project" value="UniProtKB-EC"/>
</dbReference>
<evidence type="ECO:0000256" key="1">
    <source>
        <dbReference type="ARBA" id="ARBA00008792"/>
    </source>
</evidence>
<keyword evidence="4" id="KW-0378">Hydrolase</keyword>
<reference evidence="12" key="1">
    <citation type="submission" date="2023-06" db="EMBL/GenBank/DDBJ databases">
        <title>Survivors Of The Sea: Transcriptome response of Skeletonema marinoi to long-term dormancy.</title>
        <authorList>
            <person name="Pinder M.I.M."/>
            <person name="Kourtchenko O."/>
            <person name="Robertson E.K."/>
            <person name="Larsson T."/>
            <person name="Maumus F."/>
            <person name="Osuna-Cruz C.M."/>
            <person name="Vancaester E."/>
            <person name="Stenow R."/>
            <person name="Vandepoele K."/>
            <person name="Ploug H."/>
            <person name="Bruchert V."/>
            <person name="Godhe A."/>
            <person name="Topel M."/>
        </authorList>
    </citation>
    <scope>NUCLEOTIDE SEQUENCE</scope>
    <source>
        <strain evidence="12">R05AC</strain>
    </source>
</reference>
<feature type="compositionally biased region" description="Basic and acidic residues" evidence="9">
    <location>
        <begin position="336"/>
        <end position="352"/>
    </location>
</feature>
<feature type="domain" description="Helicase ATP-binding" evidence="10">
    <location>
        <begin position="465"/>
        <end position="653"/>
    </location>
</feature>
<dbReference type="InterPro" id="IPR011709">
    <property type="entry name" value="DEAD-box_helicase_OB_fold"/>
</dbReference>
<comment type="similarity">
    <text evidence="1">Belongs to the DEAD box helicase family. DEAH subfamily.</text>
</comment>
<dbReference type="PANTHER" id="PTHR18934">
    <property type="entry name" value="ATP-DEPENDENT RNA HELICASE"/>
    <property type="match status" value="1"/>
</dbReference>
<dbReference type="InterPro" id="IPR056371">
    <property type="entry name" value="DHX37-like_C"/>
</dbReference>
<dbReference type="PROSITE" id="PS51194">
    <property type="entry name" value="HELICASE_CTER"/>
    <property type="match status" value="1"/>
</dbReference>
<name>A0AAD8YK74_9STRA</name>
<dbReference type="SMART" id="SM00847">
    <property type="entry name" value="HA2"/>
    <property type="match status" value="1"/>
</dbReference>
<dbReference type="Proteomes" id="UP001224775">
    <property type="component" value="Unassembled WGS sequence"/>
</dbReference>
<feature type="compositionally biased region" description="Acidic residues" evidence="9">
    <location>
        <begin position="80"/>
        <end position="90"/>
    </location>
</feature>
<dbReference type="PROSITE" id="PS51192">
    <property type="entry name" value="HELICASE_ATP_BIND_1"/>
    <property type="match status" value="1"/>
</dbReference>
<dbReference type="FunFam" id="3.40.50.300:FF:000637">
    <property type="entry name" value="ATP-dependent RNA helicase DHX37/DHR1"/>
    <property type="match status" value="1"/>
</dbReference>
<evidence type="ECO:0000256" key="6">
    <source>
        <dbReference type="ARBA" id="ARBA00022840"/>
    </source>
</evidence>
<feature type="region of interest" description="Disordered" evidence="9">
    <location>
        <begin position="720"/>
        <end position="797"/>
    </location>
</feature>
<feature type="region of interest" description="Disordered" evidence="9">
    <location>
        <begin position="1024"/>
        <end position="1068"/>
    </location>
</feature>
<accession>A0AAD8YK74</accession>
<feature type="region of interest" description="Disordered" evidence="9">
    <location>
        <begin position="170"/>
        <end position="198"/>
    </location>
</feature>
<comment type="catalytic activity">
    <reaction evidence="7">
        <text>ATP + H2O = ADP + phosphate + H(+)</text>
        <dbReference type="Rhea" id="RHEA:13065"/>
        <dbReference type="ChEBI" id="CHEBI:15377"/>
        <dbReference type="ChEBI" id="CHEBI:15378"/>
        <dbReference type="ChEBI" id="CHEBI:30616"/>
        <dbReference type="ChEBI" id="CHEBI:43474"/>
        <dbReference type="ChEBI" id="CHEBI:456216"/>
        <dbReference type="EC" id="3.6.4.13"/>
    </reaction>
</comment>
<sequence length="1429" mass="158375">MRRSKSNPAKYSRNYRKISQRQMTGYTGGDKEENEKKRLEAILKQSEQTWKRGLAENGHSTVDDVNEKLLVGSAQKSNVDDEQSNEQDGEDMLSLLSPELREQFAGMGSDNLVILPSKKKKKAKTKALPPLTPQEIKAAKALYKNTQRKLNQLEQRRKQKDLRKDLYKQLEENTLLPQAPSSSDGNDTSMDQDKVTFAEKNGIGAKDAQSLLLKSSELGKKVTKKQLLKQLRRKEELGIPLTKEEMGILYVKYDAPSTESFPNPDKEMADADESNSHMPVKKKKSKKKKSKRKSADDTAQEESSELKNGEEPSTKKVRSVAPTEEATSATDSASKPTEEATKDDPSVDDNKPKQSYAQMMFAGLTSLKTKSDSQNVEIAAKKAKKQQEEDERAMELEEEERKKRKVYVPSETVTVSTMHRLDVDVQVSSSAGGSNGAKHRQIQRPKEVEDTRFDLPVSAMEFEIMDAVRSNDCTILCGETGSGKSTQVPQFLYEAGLSSAGNGADQKERLLIGITQPRRVAAVSTAKRVCYEMGQGNGQVIKHNNLVAYQTRYETAGLGSNTHIKFMTDGILLQEIQSDLLLRKYGSIVIDEAHERNLNTDVLLGLLSVALPLRRKAAEEGSLPPLKLVIMSATLRVEDFTENERLFPDKIRRPALVKVPGRTYPVSIHHSKVTELDDYEKAALDKVCKIHRKLPAGGILCFLTGKQEIVRMVKRLTQKLEPRNKQTSGKPQSGRYDATTSLANDAQAGDGFRDMDDEEADGDLFQKDDEEHDDFDDTESNGIDDVDVTAAATDDDDKRPKKVRILPLYSMISAEEQAKIFAPVPEDTRLIVIATNIAETSITIPGVSYVVDSGRKKERNYHAGTGIASYDVMWISKAAADQRAGRAGRTGPGHCYRLYSSSVYSRVFDQFAIPEVLTRPLEDIVLAMKTMNVSNVTQFPFPTLPEQSQINAAVRLLANLGCIDISKMEVEGGDGKITALGRAVAQLPLGVRYGKMLLVAAQANVLDYAITLVAVLSEATPFAHHSDQSESGKTGDTVDGADDLDDVDRNQVQRAEKERKKKMSSKWQHNGGDVLSAMMAAGAYAFASDRAKADKLACHRFCEENGLNLVIMQRIAKLRLHLCKLAKARLPNTGGIAAATGTYSSSMPPPNRAEDSVLRQAIASGLLDNIARRAPPGALPTEFTGISRSAYICGNSKLKEPLYIDNNSTMHSSRPEWLCYDSILRKKKNDGTTVAIMQKVTPIDADWLAELCHGSNLLTLGSPLNTPIPRYIKDQDAIQCAVETKFGSHGWEVPPLFVDMYDIVKKEGQSNQKKQSSAVMPDDSFRWFARYLFEGKVLSELSGLLAMLNDEPAIITRRRPSKKVTLLLSALSQSGIDSSAALQKHWAEKDNKFLFKELKPWIKKDCLEGAKKIWIVAVNTHVQTWRAGR</sequence>